<gene>
    <name evidence="1" type="ORF">R1CP_39820</name>
</gene>
<name>A0A1B1KIX5_RHOOP</name>
<evidence type="ECO:0000313" key="2">
    <source>
        <dbReference type="Proteomes" id="UP000186108"/>
    </source>
</evidence>
<keyword evidence="1" id="KW-0614">Plasmid</keyword>
<dbReference type="Proteomes" id="UP000186108">
    <property type="component" value="Plasmid pR1CP1"/>
</dbReference>
<evidence type="ECO:0000313" key="1">
    <source>
        <dbReference type="EMBL" id="ANS32547.1"/>
    </source>
</evidence>
<proteinExistence type="predicted"/>
<dbReference type="EMBL" id="CP009112">
    <property type="protein sequence ID" value="ANS32547.1"/>
    <property type="molecule type" value="Genomic_DNA"/>
</dbReference>
<organism evidence="1 2">
    <name type="scientific">Rhodococcus opacus</name>
    <name type="common">Nocardia opaca</name>
    <dbReference type="NCBI Taxonomy" id="37919"/>
    <lineage>
        <taxon>Bacteria</taxon>
        <taxon>Bacillati</taxon>
        <taxon>Actinomycetota</taxon>
        <taxon>Actinomycetes</taxon>
        <taxon>Mycobacteriales</taxon>
        <taxon>Nocardiaceae</taxon>
        <taxon>Rhodococcus</taxon>
    </lineage>
</organism>
<protein>
    <submittedName>
        <fullName evidence="1">Uncharacterized protein</fullName>
    </submittedName>
</protein>
<reference evidence="1 2" key="1">
    <citation type="submission" date="2014-07" db="EMBL/GenBank/DDBJ databases">
        <authorList>
            <person name="Zhang J.E."/>
            <person name="Yang H."/>
            <person name="Guo J."/>
            <person name="Deng Z."/>
            <person name="Luo H."/>
            <person name="Luo M."/>
            <person name="Zhao B."/>
        </authorList>
    </citation>
    <scope>NUCLEOTIDE SEQUENCE [LARGE SCALE GENOMIC DNA]</scope>
    <source>
        <strain evidence="1 2">1CP</strain>
        <plasmid evidence="2">Plasmid pr1cp1</plasmid>
    </source>
</reference>
<accession>A0A1B1KIX5</accession>
<sequence length="85" mass="9067">MPINVFVSELTFAQWYERPHPRGGGAAPALTYSNTEGYESVYADTSRHGCQHCSVRIATPCAGIVSAGAGRTGSARRPRNLTSTP</sequence>
<dbReference type="AlphaFoldDB" id="A0A1B1KIX5"/>
<geneLocation type="plasmid" evidence="2">
    <name>pr1cp1</name>
</geneLocation>